<name>A0ABQ2YW12_9NEIS</name>
<accession>A0ABQ2YW12</accession>
<protein>
    <recommendedName>
        <fullName evidence="4">VCBS repeat-containing protein</fullName>
    </recommendedName>
</protein>
<dbReference type="Proteomes" id="UP000600877">
    <property type="component" value="Unassembled WGS sequence"/>
</dbReference>
<evidence type="ECO:0000313" key="3">
    <source>
        <dbReference type="Proteomes" id="UP000600877"/>
    </source>
</evidence>
<dbReference type="EMBL" id="BMYW01000010">
    <property type="protein sequence ID" value="GGX97177.1"/>
    <property type="molecule type" value="Genomic_DNA"/>
</dbReference>
<keyword evidence="3" id="KW-1185">Reference proteome</keyword>
<keyword evidence="1" id="KW-0732">Signal</keyword>
<proteinExistence type="predicted"/>
<feature type="signal peptide" evidence="1">
    <location>
        <begin position="1"/>
        <end position="22"/>
    </location>
</feature>
<reference evidence="3" key="1">
    <citation type="journal article" date="2019" name="Int. J. Syst. Evol. Microbiol.">
        <title>The Global Catalogue of Microorganisms (GCM) 10K type strain sequencing project: providing services to taxonomists for standard genome sequencing and annotation.</title>
        <authorList>
            <consortium name="The Broad Institute Genomics Platform"/>
            <consortium name="The Broad Institute Genome Sequencing Center for Infectious Disease"/>
            <person name="Wu L."/>
            <person name="Ma J."/>
        </authorList>
    </citation>
    <scope>NUCLEOTIDE SEQUENCE [LARGE SCALE GENOMIC DNA]</scope>
    <source>
        <strain evidence="3">KCTC 32041</strain>
    </source>
</reference>
<evidence type="ECO:0008006" key="4">
    <source>
        <dbReference type="Google" id="ProtNLM"/>
    </source>
</evidence>
<organism evidence="2 3">
    <name type="scientific">Vogesella alkaliphila</name>
    <dbReference type="NCBI Taxonomy" id="1193621"/>
    <lineage>
        <taxon>Bacteria</taxon>
        <taxon>Pseudomonadati</taxon>
        <taxon>Pseudomonadota</taxon>
        <taxon>Betaproteobacteria</taxon>
        <taxon>Neisseriales</taxon>
        <taxon>Chromobacteriaceae</taxon>
        <taxon>Vogesella</taxon>
    </lineage>
</organism>
<sequence length="169" mass="19190">MLRPTLWRVLALCLAFSLPSQAEESVPPEVAAFIPAGFQPLRYQANDFNNDDRLDGLLMLHGKSKERPVLLLLRGDDDKLTLAARNDHAILPKGWFSDPFDEVTVGTGWFSLSHSINNQHIRQKFGWDSLQQTWLLQELHVVAPGDIRTFGPKQIKPVRFADFFPLVTE</sequence>
<gene>
    <name evidence="2" type="ORF">GCM10011290_26320</name>
</gene>
<evidence type="ECO:0000256" key="1">
    <source>
        <dbReference type="SAM" id="SignalP"/>
    </source>
</evidence>
<evidence type="ECO:0000313" key="2">
    <source>
        <dbReference type="EMBL" id="GGX97177.1"/>
    </source>
</evidence>
<comment type="caution">
    <text evidence="2">The sequence shown here is derived from an EMBL/GenBank/DDBJ whole genome shotgun (WGS) entry which is preliminary data.</text>
</comment>
<feature type="chain" id="PRO_5047438604" description="VCBS repeat-containing protein" evidence="1">
    <location>
        <begin position="23"/>
        <end position="169"/>
    </location>
</feature>